<accession>A0A0F6HBT8</accession>
<sequence length="37" mass="4361">MVSFSKNLWSSVKIKFLQKTAALYDNQILNFTEILLR</sequence>
<evidence type="ECO:0000313" key="1">
    <source>
        <dbReference type="EMBL" id="EKO25762.1"/>
    </source>
</evidence>
<dbReference type="Proteomes" id="UP000006324">
    <property type="component" value="Unassembled WGS sequence"/>
</dbReference>
<comment type="caution">
    <text evidence="1">The sequence shown here is derived from an EMBL/GenBank/DDBJ whole genome shotgun (WGS) entry which is preliminary data.</text>
</comment>
<name>A0A0F6HBT8_LEPIR</name>
<dbReference type="EMBL" id="AHNQ02000022">
    <property type="protein sequence ID" value="EKO25762.1"/>
    <property type="molecule type" value="Genomic_DNA"/>
</dbReference>
<organism evidence="1 2">
    <name type="scientific">Leptospira interrogans str. UI 12621</name>
    <dbReference type="NCBI Taxonomy" id="1049937"/>
    <lineage>
        <taxon>Bacteria</taxon>
        <taxon>Pseudomonadati</taxon>
        <taxon>Spirochaetota</taxon>
        <taxon>Spirochaetia</taxon>
        <taxon>Leptospirales</taxon>
        <taxon>Leptospiraceae</taxon>
        <taxon>Leptospira</taxon>
    </lineage>
</organism>
<dbReference type="AlphaFoldDB" id="A0A0F6HBT8"/>
<gene>
    <name evidence="1" type="ORF">LEP1GSC104_4727</name>
</gene>
<evidence type="ECO:0000313" key="2">
    <source>
        <dbReference type="Proteomes" id="UP000006324"/>
    </source>
</evidence>
<reference evidence="1 2" key="1">
    <citation type="submission" date="2012-09" db="EMBL/GenBank/DDBJ databases">
        <authorList>
            <person name="Harkins D.M."/>
            <person name="Durkin A.S."/>
            <person name="Brinkac L.M."/>
            <person name="Selengut J.D."/>
            <person name="Sanka R."/>
            <person name="DePew J."/>
            <person name="Purushe J."/>
            <person name="Chanthongthip A."/>
            <person name="Lattana O."/>
            <person name="Phetsouvanh R."/>
            <person name="Newton P.N."/>
            <person name="Vinetz J.M."/>
            <person name="Sutton G.G."/>
            <person name="Nelson W.C."/>
            <person name="Fouts D.E."/>
        </authorList>
    </citation>
    <scope>NUCLEOTIDE SEQUENCE [LARGE SCALE GENOMIC DNA]</scope>
    <source>
        <strain evidence="1 2">UI 12621</strain>
    </source>
</reference>
<proteinExistence type="predicted"/>
<protein>
    <submittedName>
        <fullName evidence="1">Uncharacterized protein</fullName>
    </submittedName>
</protein>